<evidence type="ECO:0000313" key="1">
    <source>
        <dbReference type="EMBL" id="ADO67159.1"/>
    </source>
</evidence>
<dbReference type="KEGG" id="vg:9887528"/>
<reference evidence="1 2" key="1">
    <citation type="journal article" date="2010" name="Proc. Natl. Acad. Sci. U.S.A.">
        <title>Giant virus with a remarkable complement of genes infects marine zooplankton.</title>
        <authorList>
            <person name="Fischer M.G."/>
            <person name="Allen M.J."/>
            <person name="Wilson W.H."/>
            <person name="Suttle C.A."/>
        </authorList>
    </citation>
    <scope>NUCLEOTIDE SEQUENCE [LARGE SCALE GENOMIC DNA]</scope>
    <source>
        <strain evidence="1 2">BV-PW1</strain>
    </source>
</reference>
<keyword evidence="2" id="KW-1185">Reference proteome</keyword>
<dbReference type="Proteomes" id="UP000029781">
    <property type="component" value="Segment"/>
</dbReference>
<evidence type="ECO:0000313" key="2">
    <source>
        <dbReference type="Proteomes" id="UP000029781"/>
    </source>
</evidence>
<accession>E3T4P6</accession>
<protein>
    <submittedName>
        <fullName evidence="1">Uncharacterized protein</fullName>
    </submittedName>
</protein>
<organism evidence="1 2">
    <name type="scientific">Cafeteria roenbergensis virus (strain BV-PW1)</name>
    <name type="common">CroV</name>
    <dbReference type="NCBI Taxonomy" id="693272"/>
    <lineage>
        <taxon>Viruses</taxon>
        <taxon>Varidnaviria</taxon>
        <taxon>Bamfordvirae</taxon>
        <taxon>Nucleocytoviricota</taxon>
        <taxon>Megaviricetes</taxon>
        <taxon>Imitervirales</taxon>
        <taxon>Mimiviridae</taxon>
        <taxon>Aliimimivirinae</taxon>
        <taxon>Rheavirus</taxon>
        <taxon>Rheavirus sinusmexicani</taxon>
    </lineage>
</organism>
<gene>
    <name evidence="1" type="ORF">crov126</name>
</gene>
<dbReference type="GeneID" id="9887528"/>
<dbReference type="RefSeq" id="YP_003969758.1">
    <property type="nucleotide sequence ID" value="NC_014637.1"/>
</dbReference>
<name>E3T4P6_CROVB</name>
<sequence length="343" mass="40552">MEFREDIQVELKEFFVRPIKMSKESKEPTTVSDTSDTTDSTMVEDTVDYEEAIISGRMYSNTQVLNSLQHNLIKYIGKYLSGWNHEDLTLPEGEIYFGVRDDGKISGIPFMGELKTDTIYEMILNCAPFIKCEKKGMVLESVGIEIIPIKPHKSDVMKEYYRQLEIYHKSINKHKQTVKKYVDWHNKTREWHCKLVDYLNVDSKKQVFLKWVIDNCDSDSKNTIIDEIKYWTPIEKFTVRINEHKKNKNSMLYWLCIFKDLMTSKSRPKPTISKIYSIQWNKIYNSPYWMNYHISKVNPKVKFYLVKLTIPNLKIPIYAQYNGGWIRYKRVEGKLGPSSIPLF</sequence>
<proteinExistence type="predicted"/>
<dbReference type="EMBL" id="GU244497">
    <property type="protein sequence ID" value="ADO67159.1"/>
    <property type="molecule type" value="Genomic_DNA"/>
</dbReference>
<organismHost>
    <name type="scientific">Cafeteria roenbergensis</name>
    <name type="common">Marine flagellate</name>
    <dbReference type="NCBI Taxonomy" id="33653"/>
</organismHost>